<evidence type="ECO:0000313" key="3">
    <source>
        <dbReference type="Proteomes" id="UP001183629"/>
    </source>
</evidence>
<dbReference type="RefSeq" id="WP_310415191.1">
    <property type="nucleotide sequence ID" value="NZ_JAVDYC010000001.1"/>
</dbReference>
<name>A0AAE3ZQT0_9ACTN</name>
<feature type="region of interest" description="Disordered" evidence="1">
    <location>
        <begin position="1"/>
        <end position="21"/>
    </location>
</feature>
<comment type="caution">
    <text evidence="2">The sequence shown here is derived from an EMBL/GenBank/DDBJ whole genome shotgun (WGS) entry which is preliminary data.</text>
</comment>
<evidence type="ECO:0000313" key="2">
    <source>
        <dbReference type="EMBL" id="MDR7323387.1"/>
    </source>
</evidence>
<dbReference type="EMBL" id="JAVDYC010000001">
    <property type="protein sequence ID" value="MDR7323387.1"/>
    <property type="molecule type" value="Genomic_DNA"/>
</dbReference>
<dbReference type="AlphaFoldDB" id="A0AAE3ZQT0"/>
<gene>
    <name evidence="2" type="ORF">J2S44_003637</name>
</gene>
<protein>
    <submittedName>
        <fullName evidence="2">Uncharacterized protein</fullName>
    </submittedName>
</protein>
<feature type="region of interest" description="Disordered" evidence="1">
    <location>
        <begin position="72"/>
        <end position="96"/>
    </location>
</feature>
<reference evidence="2 3" key="1">
    <citation type="submission" date="2023-07" db="EMBL/GenBank/DDBJ databases">
        <title>Sequencing the genomes of 1000 actinobacteria strains.</title>
        <authorList>
            <person name="Klenk H.-P."/>
        </authorList>
    </citation>
    <scope>NUCLEOTIDE SEQUENCE [LARGE SCALE GENOMIC DNA]</scope>
    <source>
        <strain evidence="2 3">DSM 44711</strain>
    </source>
</reference>
<organism evidence="2 3">
    <name type="scientific">Catenuloplanes niger</name>
    <dbReference type="NCBI Taxonomy" id="587534"/>
    <lineage>
        <taxon>Bacteria</taxon>
        <taxon>Bacillati</taxon>
        <taxon>Actinomycetota</taxon>
        <taxon>Actinomycetes</taxon>
        <taxon>Micromonosporales</taxon>
        <taxon>Micromonosporaceae</taxon>
        <taxon>Catenuloplanes</taxon>
    </lineage>
</organism>
<sequence>MPRRTTTERGYGHAHQRERERWRPRVEAGLVDCHAGRCIEPERAIAADAAWDLGHNDDRTAWTGPEHLRCNRSAGGRNGAAVTNGQRAALRHSRRW</sequence>
<accession>A0AAE3ZQT0</accession>
<keyword evidence="3" id="KW-1185">Reference proteome</keyword>
<evidence type="ECO:0000256" key="1">
    <source>
        <dbReference type="SAM" id="MobiDB-lite"/>
    </source>
</evidence>
<dbReference type="Proteomes" id="UP001183629">
    <property type="component" value="Unassembled WGS sequence"/>
</dbReference>
<proteinExistence type="predicted"/>